<dbReference type="Pfam" id="PF03969">
    <property type="entry name" value="AFG1_ATPase"/>
    <property type="match status" value="1"/>
</dbReference>
<dbReference type="PANTHER" id="PTHR12169:SF6">
    <property type="entry name" value="AFG1-LIKE ATPASE"/>
    <property type="match status" value="1"/>
</dbReference>
<evidence type="ECO:0000256" key="2">
    <source>
        <dbReference type="ARBA" id="ARBA00022840"/>
    </source>
</evidence>
<keyword evidence="2" id="KW-0067">ATP-binding</keyword>
<dbReference type="SUPFAM" id="SSF52540">
    <property type="entry name" value="P-loop containing nucleoside triphosphate hydrolases"/>
    <property type="match status" value="1"/>
</dbReference>
<dbReference type="PATRIC" id="fig|401562.3.peg.2453"/>
<dbReference type="Proteomes" id="UP000078272">
    <property type="component" value="Unassembled WGS sequence"/>
</dbReference>
<comment type="caution">
    <text evidence="3">The sequence shown here is derived from an EMBL/GenBank/DDBJ whole genome shotgun (WGS) entry which is preliminary data.</text>
</comment>
<proteinExistence type="predicted"/>
<organism evidence="3 4">
    <name type="scientific">Aureimonas ureilytica</name>
    <dbReference type="NCBI Taxonomy" id="401562"/>
    <lineage>
        <taxon>Bacteria</taxon>
        <taxon>Pseudomonadati</taxon>
        <taxon>Pseudomonadota</taxon>
        <taxon>Alphaproteobacteria</taxon>
        <taxon>Hyphomicrobiales</taxon>
        <taxon>Aurantimonadaceae</taxon>
        <taxon>Aureimonas</taxon>
    </lineage>
</organism>
<reference evidence="3 4" key="1">
    <citation type="journal article" date="2016" name="Front. Microbiol.">
        <title>Genomic Resource of Rice Seed Associated Bacteria.</title>
        <authorList>
            <person name="Midha S."/>
            <person name="Bansal K."/>
            <person name="Sharma S."/>
            <person name="Kumar N."/>
            <person name="Patil P.P."/>
            <person name="Chaudhry V."/>
            <person name="Patil P.B."/>
        </authorList>
    </citation>
    <scope>NUCLEOTIDE SEQUENCE [LARGE SCALE GENOMIC DNA]</scope>
    <source>
        <strain evidence="3 4">NS226</strain>
    </source>
</reference>
<accession>A0A175R8R9</accession>
<dbReference type="GO" id="GO:0005737">
    <property type="term" value="C:cytoplasm"/>
    <property type="evidence" value="ECO:0007669"/>
    <property type="project" value="TreeGrafter"/>
</dbReference>
<dbReference type="InterPro" id="IPR005654">
    <property type="entry name" value="ATPase_AFG1-like"/>
</dbReference>
<name>A0A175R8R9_9HYPH</name>
<protein>
    <submittedName>
        <fullName evidence="3">ATPase</fullName>
    </submittedName>
</protein>
<dbReference type="GO" id="GO:0016887">
    <property type="term" value="F:ATP hydrolysis activity"/>
    <property type="evidence" value="ECO:0007669"/>
    <property type="project" value="InterPro"/>
</dbReference>
<dbReference type="InterPro" id="IPR027417">
    <property type="entry name" value="P-loop_NTPase"/>
</dbReference>
<dbReference type="GO" id="GO:0005524">
    <property type="term" value="F:ATP binding"/>
    <property type="evidence" value="ECO:0007669"/>
    <property type="project" value="UniProtKB-KW"/>
</dbReference>
<dbReference type="NCBIfam" id="NF040713">
    <property type="entry name" value="ZapE"/>
    <property type="match status" value="1"/>
</dbReference>
<evidence type="ECO:0000256" key="1">
    <source>
        <dbReference type="ARBA" id="ARBA00022741"/>
    </source>
</evidence>
<dbReference type="STRING" id="401562.NS365_20550"/>
<dbReference type="PANTHER" id="PTHR12169">
    <property type="entry name" value="ATPASE N2B"/>
    <property type="match status" value="1"/>
</dbReference>
<dbReference type="Gene3D" id="3.40.50.300">
    <property type="entry name" value="P-loop containing nucleotide triphosphate hydrolases"/>
    <property type="match status" value="1"/>
</dbReference>
<dbReference type="AlphaFoldDB" id="A0A175R8R9"/>
<dbReference type="EMBL" id="LDPZ01000027">
    <property type="protein sequence ID" value="KTQ94231.1"/>
    <property type="molecule type" value="Genomic_DNA"/>
</dbReference>
<keyword evidence="1" id="KW-0547">Nucleotide-binding</keyword>
<evidence type="ECO:0000313" key="4">
    <source>
        <dbReference type="Proteomes" id="UP000078272"/>
    </source>
</evidence>
<sequence length="377" mass="41877">MRSELERRVRAGDIQPDPIQAVLADRLDRLERELKLQALPAKSSALGWLFGKREKPAAPRGLYIHGSVGRGKSMMMDLFFRLSSEPRKRRLHFHEFMREAHERINAHRAAVKAGEAKGDDPIPPVAEAIAAKARLLCFDEFTVTDIADAMILSRLFDALFAQGVVLVATSNVAPDDLYRNGLNRPLFLPFVETLKSRADVFFLDAPTDYRMETVGGDDIYVTPLGPQAESRMDALWRQVLGGAPERAESFEVAGRRIAVPRAGQGAARFAFADLLQRPLGANDYLALAARYHTLVLDGVPVMTQDQRNEAKRFILLIDTLYDAGRRIILSAAAPAHELYRGTSGTELFEFDRTVSRLTEMRSDEYLAQAAAKAAKAA</sequence>
<gene>
    <name evidence="3" type="ORF">NS226_14160</name>
</gene>
<evidence type="ECO:0000313" key="3">
    <source>
        <dbReference type="EMBL" id="KTQ94231.1"/>
    </source>
</evidence>